<evidence type="ECO:0000313" key="2">
    <source>
        <dbReference type="Proteomes" id="UP000054776"/>
    </source>
</evidence>
<dbReference type="Proteomes" id="UP000054776">
    <property type="component" value="Unassembled WGS sequence"/>
</dbReference>
<organism evidence="1 2">
    <name type="scientific">Trichinella spiralis</name>
    <name type="common">Trichina worm</name>
    <dbReference type="NCBI Taxonomy" id="6334"/>
    <lineage>
        <taxon>Eukaryota</taxon>
        <taxon>Metazoa</taxon>
        <taxon>Ecdysozoa</taxon>
        <taxon>Nematoda</taxon>
        <taxon>Enoplea</taxon>
        <taxon>Dorylaimia</taxon>
        <taxon>Trichinellida</taxon>
        <taxon>Trichinellidae</taxon>
        <taxon>Trichinella</taxon>
    </lineage>
</organism>
<keyword evidence="2" id="KW-1185">Reference proteome</keyword>
<evidence type="ECO:0000313" key="1">
    <source>
        <dbReference type="EMBL" id="KRY25939.1"/>
    </source>
</evidence>
<dbReference type="InParanoid" id="A0A0V1AP03"/>
<accession>A0A0V1AP03</accession>
<name>A0A0V1AP03_TRISP</name>
<sequence>MDSNIQCNVSQKCQRQIFFRPTRSSRSRLITRVLFENNGRRELKETQSSNPKIPCQAIMFSVSEKRPSSN</sequence>
<proteinExistence type="predicted"/>
<protein>
    <submittedName>
        <fullName evidence="1">Uncharacterized protein</fullName>
    </submittedName>
</protein>
<comment type="caution">
    <text evidence="1">The sequence shown here is derived from an EMBL/GenBank/DDBJ whole genome shotgun (WGS) entry which is preliminary data.</text>
</comment>
<dbReference type="OrthoDB" id="10361974at2759"/>
<dbReference type="EMBL" id="JYDH01000658">
    <property type="protein sequence ID" value="KRY25939.1"/>
    <property type="molecule type" value="Genomic_DNA"/>
</dbReference>
<gene>
    <name evidence="1" type="ORF">T01_3538</name>
</gene>
<dbReference type="AlphaFoldDB" id="A0A0V1AP03"/>
<reference evidence="1 2" key="1">
    <citation type="submission" date="2015-01" db="EMBL/GenBank/DDBJ databases">
        <title>Evolution of Trichinella species and genotypes.</title>
        <authorList>
            <person name="Korhonen P.K."/>
            <person name="Edoardo P."/>
            <person name="Giuseppe L.R."/>
            <person name="Gasser R.B."/>
        </authorList>
    </citation>
    <scope>NUCLEOTIDE SEQUENCE [LARGE SCALE GENOMIC DNA]</scope>
    <source>
        <strain evidence="1">ISS3</strain>
    </source>
</reference>